<dbReference type="RefSeq" id="XP_004336261.1">
    <property type="nucleotide sequence ID" value="XM_004336213.1"/>
</dbReference>
<dbReference type="AlphaFoldDB" id="L8GNC4"/>
<feature type="compositionally biased region" description="Acidic residues" evidence="1">
    <location>
        <begin position="447"/>
        <end position="465"/>
    </location>
</feature>
<dbReference type="EMBL" id="KB008064">
    <property type="protein sequence ID" value="ELR14248.1"/>
    <property type="molecule type" value="Genomic_DNA"/>
</dbReference>
<reference evidence="3 4" key="1">
    <citation type="journal article" date="2013" name="Genome Biol.">
        <title>Genome of Acanthamoeba castellanii highlights extensive lateral gene transfer and early evolution of tyrosine kinase signaling.</title>
        <authorList>
            <person name="Clarke M."/>
            <person name="Lohan A.J."/>
            <person name="Liu B."/>
            <person name="Lagkouvardos I."/>
            <person name="Roy S."/>
            <person name="Zafar N."/>
            <person name="Bertelli C."/>
            <person name="Schilde C."/>
            <person name="Kianianmomeni A."/>
            <person name="Burglin T.R."/>
            <person name="Frech C."/>
            <person name="Turcotte B."/>
            <person name="Kopec K.O."/>
            <person name="Synnott J.M."/>
            <person name="Choo C."/>
            <person name="Paponov I."/>
            <person name="Finkler A."/>
            <person name="Soon Heng Tan C."/>
            <person name="Hutchins A.P."/>
            <person name="Weinmeier T."/>
            <person name="Rattei T."/>
            <person name="Chu J.S."/>
            <person name="Gimenez G."/>
            <person name="Irimia M."/>
            <person name="Rigden D.J."/>
            <person name="Fitzpatrick D.A."/>
            <person name="Lorenzo-Morales J."/>
            <person name="Bateman A."/>
            <person name="Chiu C.H."/>
            <person name="Tang P."/>
            <person name="Hegemann P."/>
            <person name="Fromm H."/>
            <person name="Raoult D."/>
            <person name="Greub G."/>
            <person name="Miranda-Saavedra D."/>
            <person name="Chen N."/>
            <person name="Nash P."/>
            <person name="Ginger M.L."/>
            <person name="Horn M."/>
            <person name="Schaap P."/>
            <person name="Caler L."/>
            <person name="Loftus B."/>
        </authorList>
    </citation>
    <scope>NUCLEOTIDE SEQUENCE [LARGE SCALE GENOMIC DNA]</scope>
    <source>
        <strain evidence="3 4">Neff</strain>
    </source>
</reference>
<feature type="domain" description="Clu" evidence="2">
    <location>
        <begin position="512"/>
        <end position="675"/>
    </location>
</feature>
<organism evidence="3 4">
    <name type="scientific">Acanthamoeba castellanii (strain ATCC 30010 / Neff)</name>
    <dbReference type="NCBI Taxonomy" id="1257118"/>
    <lineage>
        <taxon>Eukaryota</taxon>
        <taxon>Amoebozoa</taxon>
        <taxon>Discosea</taxon>
        <taxon>Longamoebia</taxon>
        <taxon>Centramoebida</taxon>
        <taxon>Acanthamoebidae</taxon>
        <taxon>Acanthamoeba</taxon>
    </lineage>
</organism>
<evidence type="ECO:0000259" key="2">
    <source>
        <dbReference type="PROSITE" id="PS51823"/>
    </source>
</evidence>
<proteinExistence type="predicted"/>
<dbReference type="GO" id="GO:0005737">
    <property type="term" value="C:cytoplasm"/>
    <property type="evidence" value="ECO:0007669"/>
    <property type="project" value="TreeGrafter"/>
</dbReference>
<dbReference type="InterPro" id="IPR027523">
    <property type="entry name" value="CLU_prot"/>
</dbReference>
<dbReference type="InterPro" id="IPR025697">
    <property type="entry name" value="CLU_dom"/>
</dbReference>
<feature type="region of interest" description="Disordered" evidence="1">
    <location>
        <begin position="197"/>
        <end position="216"/>
    </location>
</feature>
<dbReference type="GO" id="GO:0003729">
    <property type="term" value="F:mRNA binding"/>
    <property type="evidence" value="ECO:0007669"/>
    <property type="project" value="TreeGrafter"/>
</dbReference>
<feature type="region of interest" description="Disordered" evidence="1">
    <location>
        <begin position="401"/>
        <end position="503"/>
    </location>
</feature>
<evidence type="ECO:0000313" key="3">
    <source>
        <dbReference type="EMBL" id="ELR14248.1"/>
    </source>
</evidence>
<feature type="region of interest" description="Disordered" evidence="1">
    <location>
        <begin position="105"/>
        <end position="131"/>
    </location>
</feature>
<dbReference type="Proteomes" id="UP000011083">
    <property type="component" value="Unassembled WGS sequence"/>
</dbReference>
<protein>
    <recommendedName>
        <fullName evidence="2">Clu domain-containing protein</fullName>
    </recommendedName>
</protein>
<keyword evidence="4" id="KW-1185">Reference proteome</keyword>
<dbReference type="GeneID" id="14914826"/>
<dbReference type="PROSITE" id="PS51823">
    <property type="entry name" value="CLU"/>
    <property type="match status" value="1"/>
</dbReference>
<evidence type="ECO:0000313" key="4">
    <source>
        <dbReference type="Proteomes" id="UP000011083"/>
    </source>
</evidence>
<dbReference type="VEuPathDB" id="AmoebaDB:ACA1_082200"/>
<dbReference type="PANTHER" id="PTHR12601">
    <property type="entry name" value="EUKARYOTIC TRANSLATION INITIATION FACTOR 3 SUBUNIT EIF-3"/>
    <property type="match status" value="1"/>
</dbReference>
<accession>L8GNC4</accession>
<name>L8GNC4_ACACF</name>
<dbReference type="OrthoDB" id="550575at2759"/>
<feature type="compositionally biased region" description="Acidic residues" evidence="1">
    <location>
        <begin position="402"/>
        <end position="412"/>
    </location>
</feature>
<feature type="region of interest" description="Disordered" evidence="1">
    <location>
        <begin position="262"/>
        <end position="295"/>
    </location>
</feature>
<dbReference type="KEGG" id="acan:ACA1_082200"/>
<feature type="compositionally biased region" description="Basic and acidic residues" evidence="1">
    <location>
        <begin position="197"/>
        <end position="206"/>
    </location>
</feature>
<dbReference type="Pfam" id="PF13236">
    <property type="entry name" value="CLU"/>
    <property type="match status" value="1"/>
</dbReference>
<evidence type="ECO:0000256" key="1">
    <source>
        <dbReference type="SAM" id="MobiDB-lite"/>
    </source>
</evidence>
<gene>
    <name evidence="3" type="ORF">ACA1_082200</name>
</gene>
<dbReference type="GO" id="GO:0048312">
    <property type="term" value="P:intracellular distribution of mitochondria"/>
    <property type="evidence" value="ECO:0007669"/>
    <property type="project" value="TreeGrafter"/>
</dbReference>
<dbReference type="PANTHER" id="PTHR12601:SF6">
    <property type="entry name" value="CLUSTERED MITOCHONDRIA PROTEIN HOMOLOG"/>
    <property type="match status" value="1"/>
</dbReference>
<sequence length="675" mass="71374">MASTLLPPVPRTSSTLPQNSSTCALVISTTSLDVYAEVKESAEESGATSNHAPPPTLDELWAGLNDNQAFQSFEQLILQLNHHKEGPHTETQPSGSLGGYAITQQQRPQEGYRSAAPTPYGSSGQGYQPAVPSAEEGHACYGAAGYKLSLGGSHPLSAYGSHGPEFVLPLPVVPMCPTFDAGLYSSSAAYTLHHDADADSDTDAKPRKAKGYAMPTTTTTTTTTTTICVTLPAGHCVAGYAPDLGRGRGRGRGYGAASAYTHEATPAGGRGRGRGRDYAPDTSGSGGVAVNQPYQPNSNGGASFWPTSLFSFFSFGATATMTSVDPSSFSDDFVGDDAGESNPYANTSGVGYSAMRAERKESTGGPYSSLHSSGYVGSDIQQGGIGAGVRPLLGDLERYSDAPEEDEDDYDAGEGYNGGYDRSAATDTDSYYAHDGTPYGSHAQHDDDGDDGDEPEENWSDDDEDHIAAGGYQRDMNGGSGYDIGYDGRHEAAGDSEEAGEPCGREAGVVHHAHDVDYCEQHRPRTSADWDGMARDWTQEFHRIVRGMDDTSSTHDAKKRMHVAEQLQGLYTEFVSVAKAIGETIIRERSLPNALKTIKPSDDFGGIAGGEKFCVAGIFFKFAIDNNNIYDAAHPAQNQSTYRTGNDGLAAKCAGHELKAASALFSCGMLVGLHR</sequence>
<feature type="region of interest" description="Disordered" evidence="1">
    <location>
        <begin position="39"/>
        <end position="60"/>
    </location>
</feature>